<sequence>MQPSSSLANAFAAHYRTLVAFAARRMKSAEAAADLVHDAFVKVASLPGTAEVRQPRAFFVRVIENLMIDRFRESRASAHARIDVTPLDDDNDAFADLAIDPVDPSQLAEAMQTARALESAVNALPARCREVFVLRKVHGLSHEAIAERLQISKNMVEKHLRRALLGLVEFDRGAHGDDIPPAHD</sequence>
<dbReference type="Proteomes" id="UP000183529">
    <property type="component" value="Unassembled WGS sequence"/>
</dbReference>
<evidence type="ECO:0000313" key="9">
    <source>
        <dbReference type="Proteomes" id="UP000183529"/>
    </source>
</evidence>
<evidence type="ECO:0000256" key="3">
    <source>
        <dbReference type="ARBA" id="ARBA00023082"/>
    </source>
</evidence>
<evidence type="ECO:0000313" key="7">
    <source>
        <dbReference type="EMBL" id="PXX09612.1"/>
    </source>
</evidence>
<dbReference type="RefSeq" id="WP_065059246.1">
    <property type="nucleotide sequence ID" value="NZ_CADFGN010000016.1"/>
</dbReference>
<evidence type="ECO:0000256" key="2">
    <source>
        <dbReference type="ARBA" id="ARBA00023015"/>
    </source>
</evidence>
<evidence type="ECO:0000256" key="1">
    <source>
        <dbReference type="ARBA" id="ARBA00010641"/>
    </source>
</evidence>
<dbReference type="Pfam" id="PF04542">
    <property type="entry name" value="Sigma70_r2"/>
    <property type="match status" value="1"/>
</dbReference>
<dbReference type="SUPFAM" id="SSF88946">
    <property type="entry name" value="Sigma2 domain of RNA polymerase sigma factors"/>
    <property type="match status" value="1"/>
</dbReference>
<dbReference type="AlphaFoldDB" id="A0A1A5XH74"/>
<dbReference type="InterPro" id="IPR014284">
    <property type="entry name" value="RNA_pol_sigma-70_dom"/>
</dbReference>
<dbReference type="CDD" id="cd06171">
    <property type="entry name" value="Sigma70_r4"/>
    <property type="match status" value="1"/>
</dbReference>
<dbReference type="InterPro" id="IPR013249">
    <property type="entry name" value="RNA_pol_sigma70_r4_t2"/>
</dbReference>
<dbReference type="NCBIfam" id="TIGR02937">
    <property type="entry name" value="sigma70-ECF"/>
    <property type="match status" value="1"/>
</dbReference>
<keyword evidence="10" id="KW-1185">Reference proteome</keyword>
<dbReference type="GO" id="GO:0016987">
    <property type="term" value="F:sigma factor activity"/>
    <property type="evidence" value="ECO:0007669"/>
    <property type="project" value="UniProtKB-KW"/>
</dbReference>
<dbReference type="PANTHER" id="PTHR43133">
    <property type="entry name" value="RNA POLYMERASE ECF-TYPE SIGMA FACTO"/>
    <property type="match status" value="1"/>
</dbReference>
<feature type="domain" description="RNA polymerase sigma factor 70 region 4 type 2" evidence="6">
    <location>
        <begin position="115"/>
        <end position="164"/>
    </location>
</feature>
<dbReference type="GO" id="GO:0006352">
    <property type="term" value="P:DNA-templated transcription initiation"/>
    <property type="evidence" value="ECO:0007669"/>
    <property type="project" value="InterPro"/>
</dbReference>
<evidence type="ECO:0000256" key="4">
    <source>
        <dbReference type="ARBA" id="ARBA00023163"/>
    </source>
</evidence>
<organism evidence="8 9">
    <name type="scientific">Paraburkholderia tropica</name>
    <dbReference type="NCBI Taxonomy" id="92647"/>
    <lineage>
        <taxon>Bacteria</taxon>
        <taxon>Pseudomonadati</taxon>
        <taxon>Pseudomonadota</taxon>
        <taxon>Betaproteobacteria</taxon>
        <taxon>Burkholderiales</taxon>
        <taxon>Burkholderiaceae</taxon>
        <taxon>Paraburkholderia</taxon>
    </lineage>
</organism>
<name>A0A1A5XH74_9BURK</name>
<dbReference type="Gene3D" id="1.10.1740.10">
    <property type="match status" value="1"/>
</dbReference>
<comment type="similarity">
    <text evidence="1">Belongs to the sigma-70 factor family. ECF subfamily.</text>
</comment>
<keyword evidence="2" id="KW-0805">Transcription regulation</keyword>
<dbReference type="Proteomes" id="UP000247515">
    <property type="component" value="Unassembled WGS sequence"/>
</dbReference>
<dbReference type="InterPro" id="IPR039425">
    <property type="entry name" value="RNA_pol_sigma-70-like"/>
</dbReference>
<feature type="domain" description="RNA polymerase sigma-70 region 2" evidence="5">
    <location>
        <begin position="11"/>
        <end position="75"/>
    </location>
</feature>
<evidence type="ECO:0000259" key="6">
    <source>
        <dbReference type="Pfam" id="PF08281"/>
    </source>
</evidence>
<proteinExistence type="inferred from homology"/>
<dbReference type="EMBL" id="FNZM01000021">
    <property type="protein sequence ID" value="SEK12066.1"/>
    <property type="molecule type" value="Genomic_DNA"/>
</dbReference>
<dbReference type="PANTHER" id="PTHR43133:SF63">
    <property type="entry name" value="RNA POLYMERASE SIGMA FACTOR FECI-RELATED"/>
    <property type="match status" value="1"/>
</dbReference>
<reference evidence="7 10" key="2">
    <citation type="submission" date="2018-05" db="EMBL/GenBank/DDBJ databases">
        <title>Genomic Encyclopedia of Type Strains, Phase IV (KMG-V): Genome sequencing to study the core and pangenomes of soil and plant-associated prokaryotes.</title>
        <authorList>
            <person name="Whitman W."/>
        </authorList>
    </citation>
    <scope>NUCLEOTIDE SEQUENCE [LARGE SCALE GENOMIC DNA]</scope>
    <source>
        <strain evidence="7 10">SIr-6563</strain>
    </source>
</reference>
<comment type="caution">
    <text evidence="8">The sequence shown here is derived from an EMBL/GenBank/DDBJ whole genome shotgun (WGS) entry which is preliminary data.</text>
</comment>
<reference evidence="8 9" key="1">
    <citation type="submission" date="2016-10" db="EMBL/GenBank/DDBJ databases">
        <authorList>
            <person name="Varghese N."/>
            <person name="Submissions S."/>
        </authorList>
    </citation>
    <scope>NUCLEOTIDE SEQUENCE [LARGE SCALE GENOMIC DNA]</scope>
    <source>
        <strain evidence="8 9">LMG 22274</strain>
    </source>
</reference>
<dbReference type="InterPro" id="IPR013324">
    <property type="entry name" value="RNA_pol_sigma_r3/r4-like"/>
</dbReference>
<dbReference type="SUPFAM" id="SSF88659">
    <property type="entry name" value="Sigma3 and sigma4 domains of RNA polymerase sigma factors"/>
    <property type="match status" value="1"/>
</dbReference>
<keyword evidence="4" id="KW-0804">Transcription</keyword>
<dbReference type="EMBL" id="QJJV01000023">
    <property type="protein sequence ID" value="PXX09612.1"/>
    <property type="molecule type" value="Genomic_DNA"/>
</dbReference>
<dbReference type="InterPro" id="IPR013325">
    <property type="entry name" value="RNA_pol_sigma_r2"/>
</dbReference>
<dbReference type="InterPro" id="IPR007627">
    <property type="entry name" value="RNA_pol_sigma70_r2"/>
</dbReference>
<keyword evidence="3" id="KW-0731">Sigma factor</keyword>
<dbReference type="GeneID" id="61308033"/>
<dbReference type="GO" id="GO:0003677">
    <property type="term" value="F:DNA binding"/>
    <property type="evidence" value="ECO:0007669"/>
    <property type="project" value="InterPro"/>
</dbReference>
<dbReference type="Gene3D" id="1.10.10.10">
    <property type="entry name" value="Winged helix-like DNA-binding domain superfamily/Winged helix DNA-binding domain"/>
    <property type="match status" value="1"/>
</dbReference>
<evidence type="ECO:0000259" key="5">
    <source>
        <dbReference type="Pfam" id="PF04542"/>
    </source>
</evidence>
<dbReference type="InterPro" id="IPR036388">
    <property type="entry name" value="WH-like_DNA-bd_sf"/>
</dbReference>
<evidence type="ECO:0000313" key="10">
    <source>
        <dbReference type="Proteomes" id="UP000247515"/>
    </source>
</evidence>
<evidence type="ECO:0000313" key="8">
    <source>
        <dbReference type="EMBL" id="SEK12066.1"/>
    </source>
</evidence>
<accession>A0A1A5XH74</accession>
<protein>
    <submittedName>
        <fullName evidence="7">RNA polymerase sigma-70 factor (ECF subfamily)</fullName>
    </submittedName>
    <submittedName>
        <fullName evidence="8">RNA polymerase sigma-70 factor, ECF subfamily</fullName>
    </submittedName>
</protein>
<dbReference type="Pfam" id="PF08281">
    <property type="entry name" value="Sigma70_r4_2"/>
    <property type="match status" value="1"/>
</dbReference>
<gene>
    <name evidence="7" type="ORF">C7400_12384</name>
    <name evidence="8" type="ORF">SAMN05216550_12186</name>
</gene>